<organism evidence="3 4">
    <name type="scientific">Peptoclostridium litorale DSM 5388</name>
    <dbReference type="NCBI Taxonomy" id="1121324"/>
    <lineage>
        <taxon>Bacteria</taxon>
        <taxon>Bacillati</taxon>
        <taxon>Bacillota</taxon>
        <taxon>Clostridia</taxon>
        <taxon>Peptostreptococcales</taxon>
        <taxon>Peptoclostridiaceae</taxon>
        <taxon>Peptoclostridium</taxon>
    </lineage>
</organism>
<dbReference type="RefSeq" id="WP_052635995.1">
    <property type="nucleotide sequence ID" value="NZ_FSRH01000008.1"/>
</dbReference>
<gene>
    <name evidence="3" type="primary">smf</name>
    <name evidence="3" type="ORF">CLIT_8c01120</name>
</gene>
<keyword evidence="4" id="KW-1185">Reference proteome</keyword>
<dbReference type="GO" id="GO:0009294">
    <property type="term" value="P:DNA-mediated transformation"/>
    <property type="evidence" value="ECO:0007669"/>
    <property type="project" value="InterPro"/>
</dbReference>
<dbReference type="AlphaFoldDB" id="A0A069RGL1"/>
<evidence type="ECO:0000313" key="3">
    <source>
        <dbReference type="EMBL" id="KDR95943.1"/>
    </source>
</evidence>
<dbReference type="STRING" id="1121324.CLIT_8c01120"/>
<dbReference type="OrthoDB" id="9785707at2"/>
<dbReference type="InterPro" id="IPR003488">
    <property type="entry name" value="DprA"/>
</dbReference>
<evidence type="ECO:0000313" key="4">
    <source>
        <dbReference type="Proteomes" id="UP000027946"/>
    </source>
</evidence>
<dbReference type="Pfam" id="PF02481">
    <property type="entry name" value="DNA_processg_A"/>
    <property type="match status" value="1"/>
</dbReference>
<dbReference type="InterPro" id="IPR057666">
    <property type="entry name" value="DrpA_SLOG"/>
</dbReference>
<dbReference type="NCBIfam" id="TIGR00732">
    <property type="entry name" value="dprA"/>
    <property type="match status" value="1"/>
</dbReference>
<dbReference type="SUPFAM" id="SSF102405">
    <property type="entry name" value="MCP/YpsA-like"/>
    <property type="match status" value="1"/>
</dbReference>
<accession>A0A069RGL1</accession>
<protein>
    <submittedName>
        <fullName evidence="3">Protein Smf</fullName>
    </submittedName>
</protein>
<evidence type="ECO:0000256" key="1">
    <source>
        <dbReference type="ARBA" id="ARBA00006525"/>
    </source>
</evidence>
<dbReference type="Gene3D" id="3.40.50.450">
    <property type="match status" value="1"/>
</dbReference>
<name>A0A069RGL1_PEPLI</name>
<dbReference type="PANTHER" id="PTHR43022:SF1">
    <property type="entry name" value="PROTEIN SMF"/>
    <property type="match status" value="1"/>
</dbReference>
<dbReference type="EMBL" id="JJMM01000008">
    <property type="protein sequence ID" value="KDR95943.1"/>
    <property type="molecule type" value="Genomic_DNA"/>
</dbReference>
<evidence type="ECO:0000259" key="2">
    <source>
        <dbReference type="Pfam" id="PF02481"/>
    </source>
</evidence>
<dbReference type="PANTHER" id="PTHR43022">
    <property type="entry name" value="PROTEIN SMF"/>
    <property type="match status" value="1"/>
</dbReference>
<dbReference type="eggNOG" id="COG0758">
    <property type="taxonomic scope" value="Bacteria"/>
</dbReference>
<comment type="caution">
    <text evidence="3">The sequence shown here is derived from an EMBL/GenBank/DDBJ whole genome shotgun (WGS) entry which is preliminary data.</text>
</comment>
<reference evidence="3 4" key="1">
    <citation type="submission" date="2014-03" db="EMBL/GenBank/DDBJ databases">
        <title>Genome sequence of Clostridium litorale W6, DSM 5388.</title>
        <authorList>
            <person name="Poehlein A."/>
            <person name="Jagirdar A."/>
            <person name="Khonsari B."/>
            <person name="Chibani C.M."/>
            <person name="Gutierrez Gutierrez D.A."/>
            <person name="Davydova E."/>
            <person name="Alghaithi H.S."/>
            <person name="Nair K.P."/>
            <person name="Dhamotharan K."/>
            <person name="Chandran L."/>
            <person name="G W."/>
            <person name="Daniel R."/>
        </authorList>
    </citation>
    <scope>NUCLEOTIDE SEQUENCE [LARGE SCALE GENOMIC DNA]</scope>
    <source>
        <strain evidence="3 4">W6</strain>
    </source>
</reference>
<comment type="similarity">
    <text evidence="1">Belongs to the DprA/Smf family.</text>
</comment>
<proteinExistence type="inferred from homology"/>
<sequence>MELYLIALKELGLDNMTLNYIALNCTFEEVHEIFSGHYLSIQLSKNINLDKYSSKLSDLVLMQEYLKKAKNIIKKNKKNKIKFVCIHQKSYPQNLKKLADAPTILYFKGRGFYKKHIKALACVGTRTPTPFGVSAVESLIPKWVNEDFTIVSGLAEGIDTVSHTTCLKNNGTTIAVLAHGLDMIYPKSNKDLADTILQSNGLLVSEYPIGTPPEKHHFVNRNRIVSGLSKGVVVFETKAKSGSMHTVNFAISQERPVFCPLPDMAKPQTEGLLKLLNEKKAVAIQGKNRYEKAIILTGYKVKKDKAKIQQLKTISTYNILNTLDPDINKIHESKISEKKTATITVDRELYEKYKQILNKQNLSSKDLFNAFILSVINSQKT</sequence>
<dbReference type="Proteomes" id="UP000027946">
    <property type="component" value="Unassembled WGS sequence"/>
</dbReference>
<feature type="domain" description="Smf/DprA SLOG" evidence="2">
    <location>
        <begin position="82"/>
        <end position="286"/>
    </location>
</feature>